<evidence type="ECO:0000313" key="4">
    <source>
        <dbReference type="Proteomes" id="UP000470246"/>
    </source>
</evidence>
<dbReference type="EMBL" id="JAAGWF010000007">
    <property type="protein sequence ID" value="NEK57289.1"/>
    <property type="molecule type" value="Genomic_DNA"/>
</dbReference>
<feature type="compositionally biased region" description="Low complexity" evidence="1">
    <location>
        <begin position="36"/>
        <end position="108"/>
    </location>
</feature>
<sequence>MSQPPSGQDPHGPGSTGQPPGQGGWGQPQGQGGWGQPPEGQGAAPGQPPGQYGQPGQFGQPGPYGQPGQPGQYGQPGPYGQPGQYGPPGQYGQPGSYGQPGQYGQPGPYGQPGQGPARSKRGLVIGLVAGLVALIALAVVLVVVLGGDDDPAPAASGSSSASSSSASSSSSSRSTTSSPPPPTASAPAPAGDLLSILPTDFTDCTESPLGGDGDVAHATCGASTTQPGPVTAEFYQYPDQALLDSTFTNEVSGLGLGDIPAGEDCSTTPGIGPWNAGANTGLVACTIDTANGAVVIAWTDDAALVQGFVAAPGATQADLATLYDWWRNHSDYVL</sequence>
<dbReference type="Proteomes" id="UP000470246">
    <property type="component" value="Unassembled WGS sequence"/>
</dbReference>
<comment type="caution">
    <text evidence="3">The sequence shown here is derived from an EMBL/GenBank/DDBJ whole genome shotgun (WGS) entry which is preliminary data.</text>
</comment>
<name>A0A7K3VXB4_9ACTN</name>
<keyword evidence="2" id="KW-1133">Transmembrane helix</keyword>
<evidence type="ECO:0000256" key="2">
    <source>
        <dbReference type="SAM" id="Phobius"/>
    </source>
</evidence>
<dbReference type="InterPro" id="IPR008160">
    <property type="entry name" value="Collagen"/>
</dbReference>
<keyword evidence="2" id="KW-0472">Membrane</keyword>
<feature type="transmembrane region" description="Helical" evidence="2">
    <location>
        <begin position="123"/>
        <end position="146"/>
    </location>
</feature>
<organism evidence="3 4">
    <name type="scientific">Geodermatophilus sabuli</name>
    <dbReference type="NCBI Taxonomy" id="1564158"/>
    <lineage>
        <taxon>Bacteria</taxon>
        <taxon>Bacillati</taxon>
        <taxon>Actinomycetota</taxon>
        <taxon>Actinomycetes</taxon>
        <taxon>Geodermatophilales</taxon>
        <taxon>Geodermatophilaceae</taxon>
        <taxon>Geodermatophilus</taxon>
    </lineage>
</organism>
<dbReference type="RefSeq" id="WP_163480482.1">
    <property type="nucleotide sequence ID" value="NZ_JAAGWF010000007.1"/>
</dbReference>
<accession>A0A7K3VXB4</accession>
<evidence type="ECO:0000313" key="3">
    <source>
        <dbReference type="EMBL" id="NEK57289.1"/>
    </source>
</evidence>
<feature type="compositionally biased region" description="Gly residues" evidence="1">
    <location>
        <begin position="20"/>
        <end position="35"/>
    </location>
</feature>
<dbReference type="AlphaFoldDB" id="A0A7K3VXB4"/>
<keyword evidence="4" id="KW-1185">Reference proteome</keyword>
<dbReference type="Pfam" id="PF01391">
    <property type="entry name" value="Collagen"/>
    <property type="match status" value="1"/>
</dbReference>
<feature type="compositionally biased region" description="Low complexity" evidence="1">
    <location>
        <begin position="152"/>
        <end position="177"/>
    </location>
</feature>
<proteinExistence type="predicted"/>
<feature type="region of interest" description="Disordered" evidence="1">
    <location>
        <begin position="1"/>
        <end position="118"/>
    </location>
</feature>
<evidence type="ECO:0000256" key="1">
    <source>
        <dbReference type="SAM" id="MobiDB-lite"/>
    </source>
</evidence>
<gene>
    <name evidence="3" type="ORF">GCU56_05300</name>
</gene>
<protein>
    <submittedName>
        <fullName evidence="3">Collagen-like protein</fullName>
    </submittedName>
</protein>
<keyword evidence="2" id="KW-0812">Transmembrane</keyword>
<reference evidence="3 4" key="1">
    <citation type="submission" date="2020-02" db="EMBL/GenBank/DDBJ databases">
        <title>Geodermatophilus sabuli CPCC 205279 I12A-02694.</title>
        <authorList>
            <person name="Jiang Z."/>
        </authorList>
    </citation>
    <scope>NUCLEOTIDE SEQUENCE [LARGE SCALE GENOMIC DNA]</scope>
    <source>
        <strain evidence="3 4">I12A-02694</strain>
    </source>
</reference>
<feature type="region of interest" description="Disordered" evidence="1">
    <location>
        <begin position="152"/>
        <end position="192"/>
    </location>
</feature>
<keyword evidence="3" id="KW-0176">Collagen</keyword>